<accession>A0A8X6KMV2</accession>
<dbReference type="AlphaFoldDB" id="A0A8X6KMV2"/>
<dbReference type="Proteomes" id="UP000887116">
    <property type="component" value="Unassembled WGS sequence"/>
</dbReference>
<reference evidence="1" key="1">
    <citation type="submission" date="2020-07" db="EMBL/GenBank/DDBJ databases">
        <title>Multicomponent nature underlies the extraordinary mechanical properties of spider dragline silk.</title>
        <authorList>
            <person name="Kono N."/>
            <person name="Nakamura H."/>
            <person name="Mori M."/>
            <person name="Yoshida Y."/>
            <person name="Ohtoshi R."/>
            <person name="Malay A.D."/>
            <person name="Moran D.A.P."/>
            <person name="Tomita M."/>
            <person name="Numata K."/>
            <person name="Arakawa K."/>
        </authorList>
    </citation>
    <scope>NUCLEOTIDE SEQUENCE</scope>
</reference>
<protein>
    <submittedName>
        <fullName evidence="1">Uncharacterized protein</fullName>
    </submittedName>
</protein>
<organism evidence="1 2">
    <name type="scientific">Trichonephila clavata</name>
    <name type="common">Joro spider</name>
    <name type="synonym">Nephila clavata</name>
    <dbReference type="NCBI Taxonomy" id="2740835"/>
    <lineage>
        <taxon>Eukaryota</taxon>
        <taxon>Metazoa</taxon>
        <taxon>Ecdysozoa</taxon>
        <taxon>Arthropoda</taxon>
        <taxon>Chelicerata</taxon>
        <taxon>Arachnida</taxon>
        <taxon>Araneae</taxon>
        <taxon>Araneomorphae</taxon>
        <taxon>Entelegynae</taxon>
        <taxon>Araneoidea</taxon>
        <taxon>Nephilidae</taxon>
        <taxon>Trichonephila</taxon>
    </lineage>
</organism>
<evidence type="ECO:0000313" key="2">
    <source>
        <dbReference type="Proteomes" id="UP000887116"/>
    </source>
</evidence>
<keyword evidence="2" id="KW-1185">Reference proteome</keyword>
<gene>
    <name evidence="1" type="ORF">TNCT_97071</name>
</gene>
<proteinExistence type="predicted"/>
<evidence type="ECO:0000313" key="1">
    <source>
        <dbReference type="EMBL" id="GFQ80810.1"/>
    </source>
</evidence>
<name>A0A8X6KMV2_TRICU</name>
<sequence length="110" mass="12975">MGLHYSTKNKVNLFADYLESSFQENPEPYDDDFMERVEEKVDEFMHHNSRHHTAPLTSPQEVMDIILKSPNKKAPGKHLLNGHPWRLFQNLAKSRQNGDFFYERDLKKTA</sequence>
<comment type="caution">
    <text evidence="1">The sequence shown here is derived from an EMBL/GenBank/DDBJ whole genome shotgun (WGS) entry which is preliminary data.</text>
</comment>
<dbReference type="EMBL" id="BMAO01022275">
    <property type="protein sequence ID" value="GFQ80810.1"/>
    <property type="molecule type" value="Genomic_DNA"/>
</dbReference>